<comment type="caution">
    <text evidence="2">The sequence shown here is derived from an EMBL/GenBank/DDBJ whole genome shotgun (WGS) entry which is preliminary data.</text>
</comment>
<protein>
    <submittedName>
        <fullName evidence="2">Uncharacterized protein</fullName>
    </submittedName>
</protein>
<dbReference type="OrthoDB" id="5104884at2759"/>
<reference evidence="2" key="1">
    <citation type="submission" date="2020-01" db="EMBL/GenBank/DDBJ databases">
        <title>Identification and distribution of gene clusters putatively required for synthesis of sphingolipid metabolism inhibitors in phylogenetically diverse species of the filamentous fungus Fusarium.</title>
        <authorList>
            <person name="Kim H.-S."/>
            <person name="Busman M."/>
            <person name="Brown D.W."/>
            <person name="Divon H."/>
            <person name="Uhlig S."/>
            <person name="Proctor R.H."/>
        </authorList>
    </citation>
    <scope>NUCLEOTIDE SEQUENCE</scope>
    <source>
        <strain evidence="2">NRRL 31653</strain>
    </source>
</reference>
<feature type="region of interest" description="Disordered" evidence="1">
    <location>
        <begin position="459"/>
        <end position="528"/>
    </location>
</feature>
<evidence type="ECO:0000313" key="3">
    <source>
        <dbReference type="Proteomes" id="UP000737391"/>
    </source>
</evidence>
<feature type="compositionally biased region" description="Polar residues" evidence="1">
    <location>
        <begin position="506"/>
        <end position="528"/>
    </location>
</feature>
<name>A0A9P5BIP5_9HYPO</name>
<feature type="compositionally biased region" description="Basic and acidic residues" evidence="1">
    <location>
        <begin position="138"/>
        <end position="147"/>
    </location>
</feature>
<dbReference type="EMBL" id="LUFC02000055">
    <property type="protein sequence ID" value="KAF4502812.1"/>
    <property type="molecule type" value="Genomic_DNA"/>
</dbReference>
<feature type="compositionally biased region" description="Polar residues" evidence="1">
    <location>
        <begin position="470"/>
        <end position="482"/>
    </location>
</feature>
<feature type="compositionally biased region" description="Low complexity" evidence="1">
    <location>
        <begin position="44"/>
        <end position="63"/>
    </location>
</feature>
<feature type="compositionally biased region" description="Polar residues" evidence="1">
    <location>
        <begin position="64"/>
        <end position="111"/>
    </location>
</feature>
<proteinExistence type="predicted"/>
<dbReference type="AlphaFoldDB" id="A0A9P5BIP5"/>
<evidence type="ECO:0000313" key="2">
    <source>
        <dbReference type="EMBL" id="KAF4502812.1"/>
    </source>
</evidence>
<dbReference type="Proteomes" id="UP000737391">
    <property type="component" value="Unassembled WGS sequence"/>
</dbReference>
<feature type="compositionally biased region" description="Polar residues" evidence="1">
    <location>
        <begin position="184"/>
        <end position="199"/>
    </location>
</feature>
<sequence>MTSTVDKIKQEPLEEDALMSDGVGTEEGQENNSSSSNHAGGSRPSQQAVNQVPPNNENQPAQQDVTHTGQSNSEQPGQANLNRAIPSNGNQAGEQPSQINVNGATQNNETRAGQKDIGQAGQMNGNQSPNENPFQPEYLKRKMDKDNSGNNGRGFSPAVEDPIAKKAKTDHAFLFTPPPDKKATPTSTWAQSTSRTSPVPSGYGIDDDDLENDLVGMRACPENMRTLGLVKEGKRPRYMNEYKIKDPSGGGQRSIFRIETLADENFDKNNAMILTGGKYQSEHADKTWQQVSYVLGVAALGSELNYQEFLSKLDPENPKKFQWRQTILIGIRWTDGNISFVTRGWWRNNYGPRNPFDKQTYLERKKEGYYYFYKAREDGQKVVKLRENQNAFEDYRLFKWAFMYEKRYYQAMNPGQNFNIQDRDKSPSPINDEIAKFRAATVEESRKSKIYQSVETLVSDDEEGFDTDSQRSTQSRYKSSGQPRAHRNPFQRVAPNDSPRPRNKNRFNTIRRTQHPLGTTPRSMTAAY</sequence>
<keyword evidence="3" id="KW-1185">Reference proteome</keyword>
<evidence type="ECO:0000256" key="1">
    <source>
        <dbReference type="SAM" id="MobiDB-lite"/>
    </source>
</evidence>
<feature type="compositionally biased region" description="Polar residues" evidence="1">
    <location>
        <begin position="121"/>
        <end position="133"/>
    </location>
</feature>
<gene>
    <name evidence="2" type="ORF">FAGAP_968</name>
</gene>
<feature type="region of interest" description="Disordered" evidence="1">
    <location>
        <begin position="1"/>
        <end position="159"/>
    </location>
</feature>
<organism evidence="2 3">
    <name type="scientific">Fusarium agapanthi</name>
    <dbReference type="NCBI Taxonomy" id="1803897"/>
    <lineage>
        <taxon>Eukaryota</taxon>
        <taxon>Fungi</taxon>
        <taxon>Dikarya</taxon>
        <taxon>Ascomycota</taxon>
        <taxon>Pezizomycotina</taxon>
        <taxon>Sordariomycetes</taxon>
        <taxon>Hypocreomycetidae</taxon>
        <taxon>Hypocreales</taxon>
        <taxon>Nectriaceae</taxon>
        <taxon>Fusarium</taxon>
        <taxon>Fusarium fujikuroi species complex</taxon>
    </lineage>
</organism>
<feature type="region of interest" description="Disordered" evidence="1">
    <location>
        <begin position="175"/>
        <end position="206"/>
    </location>
</feature>
<feature type="compositionally biased region" description="Basic and acidic residues" evidence="1">
    <location>
        <begin position="1"/>
        <end position="12"/>
    </location>
</feature>
<accession>A0A9P5BIP5</accession>